<dbReference type="GeneID" id="54290523"/>
<dbReference type="InterPro" id="IPR036259">
    <property type="entry name" value="MFS_trans_sf"/>
</dbReference>
<feature type="transmembrane region" description="Helical" evidence="7">
    <location>
        <begin position="407"/>
        <end position="427"/>
    </location>
</feature>
<dbReference type="GO" id="GO:0015233">
    <property type="term" value="F:pantothenate transmembrane transporter activity"/>
    <property type="evidence" value="ECO:0007669"/>
    <property type="project" value="TreeGrafter"/>
</dbReference>
<dbReference type="Gene3D" id="1.20.1250.20">
    <property type="entry name" value="MFS general substrate transporter like domains"/>
    <property type="match status" value="1"/>
</dbReference>
<keyword evidence="2" id="KW-0813">Transport</keyword>
<name>A0A6A5XR71_9PLEO</name>
<evidence type="ECO:0000256" key="5">
    <source>
        <dbReference type="ARBA" id="ARBA00023136"/>
    </source>
</evidence>
<feature type="transmembrane region" description="Helical" evidence="7">
    <location>
        <begin position="242"/>
        <end position="267"/>
    </location>
</feature>
<comment type="subcellular location">
    <subcellularLocation>
        <location evidence="1">Membrane</location>
        <topology evidence="1">Multi-pass membrane protein</topology>
    </subcellularLocation>
</comment>
<evidence type="ECO:0000313" key="9">
    <source>
        <dbReference type="EMBL" id="KAF2015795.1"/>
    </source>
</evidence>
<keyword evidence="10" id="KW-1185">Reference proteome</keyword>
<dbReference type="PROSITE" id="PS50850">
    <property type="entry name" value="MFS"/>
    <property type="match status" value="1"/>
</dbReference>
<keyword evidence="5 7" id="KW-0472">Membrane</keyword>
<feature type="domain" description="Major facilitator superfamily (MFS) profile" evidence="8">
    <location>
        <begin position="1"/>
        <end position="431"/>
    </location>
</feature>
<feature type="transmembrane region" description="Helical" evidence="7">
    <location>
        <begin position="287"/>
        <end position="304"/>
    </location>
</feature>
<proteinExistence type="inferred from homology"/>
<reference evidence="9" key="1">
    <citation type="journal article" date="2020" name="Stud. Mycol.">
        <title>101 Dothideomycetes genomes: a test case for predicting lifestyles and emergence of pathogens.</title>
        <authorList>
            <person name="Haridas S."/>
            <person name="Albert R."/>
            <person name="Binder M."/>
            <person name="Bloem J."/>
            <person name="Labutti K."/>
            <person name="Salamov A."/>
            <person name="Andreopoulos B."/>
            <person name="Baker S."/>
            <person name="Barry K."/>
            <person name="Bills G."/>
            <person name="Bluhm B."/>
            <person name="Cannon C."/>
            <person name="Castanera R."/>
            <person name="Culley D."/>
            <person name="Daum C."/>
            <person name="Ezra D."/>
            <person name="Gonzalez J."/>
            <person name="Henrissat B."/>
            <person name="Kuo A."/>
            <person name="Liang C."/>
            <person name="Lipzen A."/>
            <person name="Lutzoni F."/>
            <person name="Magnuson J."/>
            <person name="Mondo S."/>
            <person name="Nolan M."/>
            <person name="Ohm R."/>
            <person name="Pangilinan J."/>
            <person name="Park H.-J."/>
            <person name="Ramirez L."/>
            <person name="Alfaro M."/>
            <person name="Sun H."/>
            <person name="Tritt A."/>
            <person name="Yoshinaga Y."/>
            <person name="Zwiers L.-H."/>
            <person name="Turgeon B."/>
            <person name="Goodwin S."/>
            <person name="Spatafora J."/>
            <person name="Crous P."/>
            <person name="Grigoriev I."/>
        </authorList>
    </citation>
    <scope>NUCLEOTIDE SEQUENCE</scope>
    <source>
        <strain evidence="9">CBS 175.79</strain>
    </source>
</reference>
<evidence type="ECO:0000259" key="8">
    <source>
        <dbReference type="PROSITE" id="PS50850"/>
    </source>
</evidence>
<dbReference type="AlphaFoldDB" id="A0A6A5XR71"/>
<dbReference type="Proteomes" id="UP000799778">
    <property type="component" value="Unassembled WGS sequence"/>
</dbReference>
<dbReference type="InterPro" id="IPR011701">
    <property type="entry name" value="MFS"/>
</dbReference>
<dbReference type="InterPro" id="IPR020846">
    <property type="entry name" value="MFS_dom"/>
</dbReference>
<feature type="transmembrane region" description="Helical" evidence="7">
    <location>
        <begin position="77"/>
        <end position="95"/>
    </location>
</feature>
<dbReference type="OrthoDB" id="3639251at2759"/>
<evidence type="ECO:0000256" key="1">
    <source>
        <dbReference type="ARBA" id="ARBA00004141"/>
    </source>
</evidence>
<feature type="transmembrane region" description="Helical" evidence="7">
    <location>
        <begin position="107"/>
        <end position="127"/>
    </location>
</feature>
<comment type="similarity">
    <text evidence="6">Belongs to the major facilitator superfamily. Allantoate permease family.</text>
</comment>
<organism evidence="9 10">
    <name type="scientific">Aaosphaeria arxii CBS 175.79</name>
    <dbReference type="NCBI Taxonomy" id="1450172"/>
    <lineage>
        <taxon>Eukaryota</taxon>
        <taxon>Fungi</taxon>
        <taxon>Dikarya</taxon>
        <taxon>Ascomycota</taxon>
        <taxon>Pezizomycotina</taxon>
        <taxon>Dothideomycetes</taxon>
        <taxon>Pleosporomycetidae</taxon>
        <taxon>Pleosporales</taxon>
        <taxon>Pleosporales incertae sedis</taxon>
        <taxon>Aaosphaeria</taxon>
    </lineage>
</organism>
<dbReference type="GO" id="GO:0005886">
    <property type="term" value="C:plasma membrane"/>
    <property type="evidence" value="ECO:0007669"/>
    <property type="project" value="TreeGrafter"/>
</dbReference>
<dbReference type="EMBL" id="ML978069">
    <property type="protein sequence ID" value="KAF2015795.1"/>
    <property type="molecule type" value="Genomic_DNA"/>
</dbReference>
<evidence type="ECO:0000256" key="7">
    <source>
        <dbReference type="SAM" id="Phobius"/>
    </source>
</evidence>
<feature type="transmembrane region" description="Helical" evidence="7">
    <location>
        <begin position="311"/>
        <end position="330"/>
    </location>
</feature>
<dbReference type="Pfam" id="PF07690">
    <property type="entry name" value="MFS_1"/>
    <property type="match status" value="1"/>
</dbReference>
<evidence type="ECO:0000256" key="6">
    <source>
        <dbReference type="ARBA" id="ARBA00037968"/>
    </source>
</evidence>
<sequence>MSQKLIQWLWGDTTKEERRLVRKLDRSAFANAYVAGLKEAAGLHGRQFNVLLSMTSAGMLIGQIPNSLAIQKVAPRIWLPSMIILWAGLTMAGAGCKNFTQLCVVRFFMGMAEASTYAGCIYVMGCWYKPNEMAKRTAIFTIFGQLGIMFAGAMMAALSRTMEGRAGLAGWKWLFIINGIITLPIAVFGFIYFPDTPEKTKASWLNARERELALSRLPPKKEGAHNISPLSLAKRVLAHPTFYVCCFFSFLAAAFQSYPVQGLMLLYLKFNQKKEGYTQAQINTYPLGVQGVAVLSELVVAIAIDHFNLRVTSGLALCAIQLACTLMLLIRNTNSMVNIAALYLAGSAYGINPLLYGWSNNIAAKNGDDAARGVILASMVASGMLLSTFWGIALYPADAAPYWRNGYISMIVVITFIASWQFVLRWLDRRTSRTRKDSEESLNGEQAVGELSVEAKHGRSSLLHANASPCSQSREVGL</sequence>
<keyword evidence="3 7" id="KW-0812">Transmembrane</keyword>
<protein>
    <submittedName>
        <fullName evidence="9">MFS general substrate transporter</fullName>
    </submittedName>
</protein>
<dbReference type="SUPFAM" id="SSF103473">
    <property type="entry name" value="MFS general substrate transporter"/>
    <property type="match status" value="1"/>
</dbReference>
<dbReference type="FunFam" id="1.20.1250.20:FF:000065">
    <property type="entry name" value="Putative MFS pantothenate transporter"/>
    <property type="match status" value="1"/>
</dbReference>
<dbReference type="PANTHER" id="PTHR43791">
    <property type="entry name" value="PERMEASE-RELATED"/>
    <property type="match status" value="1"/>
</dbReference>
<feature type="transmembrane region" description="Helical" evidence="7">
    <location>
        <begin position="139"/>
        <end position="158"/>
    </location>
</feature>
<dbReference type="RefSeq" id="XP_033384134.1">
    <property type="nucleotide sequence ID" value="XM_033533126.1"/>
</dbReference>
<accession>A0A6A5XR71</accession>
<dbReference type="PANTHER" id="PTHR43791:SF4">
    <property type="entry name" value="PANTOTHENATE TRANSPORTER FEN2"/>
    <property type="match status" value="1"/>
</dbReference>
<evidence type="ECO:0000256" key="3">
    <source>
        <dbReference type="ARBA" id="ARBA00022692"/>
    </source>
</evidence>
<evidence type="ECO:0000256" key="4">
    <source>
        <dbReference type="ARBA" id="ARBA00022989"/>
    </source>
</evidence>
<feature type="transmembrane region" description="Helical" evidence="7">
    <location>
        <begin position="370"/>
        <end position="395"/>
    </location>
</feature>
<evidence type="ECO:0000313" key="10">
    <source>
        <dbReference type="Proteomes" id="UP000799778"/>
    </source>
</evidence>
<evidence type="ECO:0000256" key="2">
    <source>
        <dbReference type="ARBA" id="ARBA00022448"/>
    </source>
</evidence>
<keyword evidence="4 7" id="KW-1133">Transmembrane helix</keyword>
<dbReference type="GO" id="GO:0098717">
    <property type="term" value="P:pantothenate import across plasma membrane"/>
    <property type="evidence" value="ECO:0007669"/>
    <property type="project" value="TreeGrafter"/>
</dbReference>
<gene>
    <name evidence="9" type="ORF">BU24DRAFT_480508</name>
</gene>
<feature type="transmembrane region" description="Helical" evidence="7">
    <location>
        <begin position="336"/>
        <end position="358"/>
    </location>
</feature>
<feature type="transmembrane region" description="Helical" evidence="7">
    <location>
        <begin position="170"/>
        <end position="193"/>
    </location>
</feature>